<proteinExistence type="predicted"/>
<dbReference type="EMBL" id="MU003707">
    <property type="protein sequence ID" value="KAF2806300.1"/>
    <property type="molecule type" value="Genomic_DNA"/>
</dbReference>
<dbReference type="AlphaFoldDB" id="A0A6A6YC65"/>
<reference evidence="3" key="3">
    <citation type="submission" date="2025-04" db="UniProtKB">
        <authorList>
            <consortium name="RefSeq"/>
        </authorList>
    </citation>
    <scope>IDENTIFICATION</scope>
    <source>
        <strain evidence="3">CBS 304.34</strain>
    </source>
</reference>
<protein>
    <submittedName>
        <fullName evidence="1 3">Uncharacterized protein</fullName>
    </submittedName>
</protein>
<name>A0A6A6YC65_9PEZI</name>
<sequence length="158" mass="17417">MFNTQSPGQFTVKVHDQSGEVILDVTHAFIMRRQLIENILDLFGVDVKAPGSTSTTIEASWQKMSVVDPLATVVSMIVMKWMPLFYPSPLGVGAHTSGAHVRRWSSNGNGLRLGELLDQVLKGLASRGDIDEECETRLSISDSTRYSCINLMPQPRIA</sequence>
<gene>
    <name evidence="1 3" type="ORF">BDZ99DRAFT_465936</name>
</gene>
<evidence type="ECO:0000313" key="1">
    <source>
        <dbReference type="EMBL" id="KAF2806300.1"/>
    </source>
</evidence>
<reference evidence="3" key="2">
    <citation type="submission" date="2020-04" db="EMBL/GenBank/DDBJ databases">
        <authorList>
            <consortium name="NCBI Genome Project"/>
        </authorList>
    </citation>
    <scope>NUCLEOTIDE SEQUENCE</scope>
    <source>
        <strain evidence="3">CBS 304.34</strain>
    </source>
</reference>
<dbReference type="Proteomes" id="UP000504636">
    <property type="component" value="Unplaced"/>
</dbReference>
<dbReference type="RefSeq" id="XP_033573264.1">
    <property type="nucleotide sequence ID" value="XM_033720659.1"/>
</dbReference>
<reference evidence="1 3" key="1">
    <citation type="journal article" date="2020" name="Stud. Mycol.">
        <title>101 Dothideomycetes genomes: a test case for predicting lifestyles and emergence of pathogens.</title>
        <authorList>
            <person name="Haridas S."/>
            <person name="Albert R."/>
            <person name="Binder M."/>
            <person name="Bloem J."/>
            <person name="Labutti K."/>
            <person name="Salamov A."/>
            <person name="Andreopoulos B."/>
            <person name="Baker S."/>
            <person name="Barry K."/>
            <person name="Bills G."/>
            <person name="Bluhm B."/>
            <person name="Cannon C."/>
            <person name="Castanera R."/>
            <person name="Culley D."/>
            <person name="Daum C."/>
            <person name="Ezra D."/>
            <person name="Gonzalez J."/>
            <person name="Henrissat B."/>
            <person name="Kuo A."/>
            <person name="Liang C."/>
            <person name="Lipzen A."/>
            <person name="Lutzoni F."/>
            <person name="Magnuson J."/>
            <person name="Mondo S."/>
            <person name="Nolan M."/>
            <person name="Ohm R."/>
            <person name="Pangilinan J."/>
            <person name="Park H.-J."/>
            <person name="Ramirez L."/>
            <person name="Alfaro M."/>
            <person name="Sun H."/>
            <person name="Tritt A."/>
            <person name="Yoshinaga Y."/>
            <person name="Zwiers L.-H."/>
            <person name="Turgeon B."/>
            <person name="Goodwin S."/>
            <person name="Spatafora J."/>
            <person name="Crous P."/>
            <person name="Grigoriev I."/>
        </authorList>
    </citation>
    <scope>NUCLEOTIDE SEQUENCE</scope>
    <source>
        <strain evidence="1 3">CBS 304.34</strain>
    </source>
</reference>
<evidence type="ECO:0000313" key="3">
    <source>
        <dbReference type="RefSeq" id="XP_033573264.1"/>
    </source>
</evidence>
<evidence type="ECO:0000313" key="2">
    <source>
        <dbReference type="Proteomes" id="UP000504636"/>
    </source>
</evidence>
<keyword evidence="2" id="KW-1185">Reference proteome</keyword>
<dbReference type="GeneID" id="54461552"/>
<accession>A0A6A6YC65</accession>
<organism evidence="1">
    <name type="scientific">Mytilinidion resinicola</name>
    <dbReference type="NCBI Taxonomy" id="574789"/>
    <lineage>
        <taxon>Eukaryota</taxon>
        <taxon>Fungi</taxon>
        <taxon>Dikarya</taxon>
        <taxon>Ascomycota</taxon>
        <taxon>Pezizomycotina</taxon>
        <taxon>Dothideomycetes</taxon>
        <taxon>Pleosporomycetidae</taxon>
        <taxon>Mytilinidiales</taxon>
        <taxon>Mytilinidiaceae</taxon>
        <taxon>Mytilinidion</taxon>
    </lineage>
</organism>